<keyword evidence="3" id="KW-1185">Reference proteome</keyword>
<feature type="transmembrane region" description="Helical" evidence="1">
    <location>
        <begin position="51"/>
        <end position="70"/>
    </location>
</feature>
<gene>
    <name evidence="2" type="ORF">SAMN05518683_11842</name>
</gene>
<proteinExistence type="predicted"/>
<reference evidence="3" key="1">
    <citation type="submission" date="2016-10" db="EMBL/GenBank/DDBJ databases">
        <authorList>
            <person name="Varghese N."/>
            <person name="Submissions S."/>
        </authorList>
    </citation>
    <scope>NUCLEOTIDE SEQUENCE [LARGE SCALE GENOMIC DNA]</scope>
    <source>
        <strain evidence="3">S7</strain>
    </source>
</reference>
<evidence type="ECO:0000256" key="1">
    <source>
        <dbReference type="SAM" id="Phobius"/>
    </source>
</evidence>
<dbReference type="InterPro" id="IPR058725">
    <property type="entry name" value="YczF"/>
</dbReference>
<feature type="transmembrane region" description="Helical" evidence="1">
    <location>
        <begin position="7"/>
        <end position="31"/>
    </location>
</feature>
<protein>
    <submittedName>
        <fullName evidence="2">PEP-CTERM protein-sorting domain-containing protein</fullName>
    </submittedName>
</protein>
<sequence length="77" mass="8442">MINVKIAGIVCLLFSTLIGVSLILDMAMGFNRKDAVRNAFIPFRVMDVGETAVIGLFLLLLAADLIMTFIRKRKGKG</sequence>
<dbReference type="EMBL" id="FOXD01000018">
    <property type="protein sequence ID" value="SFQ13765.1"/>
    <property type="molecule type" value="Genomic_DNA"/>
</dbReference>
<dbReference type="STRING" id="1884432.SAMN05518683_11842"/>
<keyword evidence="1" id="KW-1133">Transmembrane helix</keyword>
<dbReference type="Pfam" id="PF26310">
    <property type="entry name" value="YczF"/>
    <property type="match status" value="1"/>
</dbReference>
<keyword evidence="1" id="KW-0812">Transmembrane</keyword>
<evidence type="ECO:0000313" key="3">
    <source>
        <dbReference type="Proteomes" id="UP000198892"/>
    </source>
</evidence>
<evidence type="ECO:0000313" key="2">
    <source>
        <dbReference type="EMBL" id="SFQ13765.1"/>
    </source>
</evidence>
<keyword evidence="1" id="KW-0472">Membrane</keyword>
<dbReference type="Proteomes" id="UP000198892">
    <property type="component" value="Unassembled WGS sequence"/>
</dbReference>
<dbReference type="AlphaFoldDB" id="A0A1I5W205"/>
<name>A0A1I5W205_9BACI</name>
<accession>A0A1I5W205</accession>
<organism evidence="2 3">
    <name type="scientific">Salibacterium halotolerans</name>
    <dbReference type="NCBI Taxonomy" id="1884432"/>
    <lineage>
        <taxon>Bacteria</taxon>
        <taxon>Bacillati</taxon>
        <taxon>Bacillota</taxon>
        <taxon>Bacilli</taxon>
        <taxon>Bacillales</taxon>
        <taxon>Bacillaceae</taxon>
    </lineage>
</organism>